<dbReference type="InterPro" id="IPR006059">
    <property type="entry name" value="SBP"/>
</dbReference>
<dbReference type="Pfam" id="PF13416">
    <property type="entry name" value="SBP_bac_8"/>
    <property type="match status" value="1"/>
</dbReference>
<proteinExistence type="predicted"/>
<keyword evidence="3" id="KW-0472">Membrane</keyword>
<dbReference type="KEGG" id="paun:MJA45_23980"/>
<dbReference type="EMBL" id="CP130318">
    <property type="protein sequence ID" value="WNQ10646.1"/>
    <property type="molecule type" value="Genomic_DNA"/>
</dbReference>
<dbReference type="PROSITE" id="PS51257">
    <property type="entry name" value="PROKAR_LIPOPROTEIN"/>
    <property type="match status" value="1"/>
</dbReference>
<dbReference type="RefSeq" id="WP_315604420.1">
    <property type="nucleotide sequence ID" value="NZ_CP130318.1"/>
</dbReference>
<accession>A0AA96REQ5</accession>
<feature type="signal peptide" evidence="6">
    <location>
        <begin position="1"/>
        <end position="21"/>
    </location>
</feature>
<dbReference type="SUPFAM" id="SSF53850">
    <property type="entry name" value="Periplasmic binding protein-like II"/>
    <property type="match status" value="1"/>
</dbReference>
<gene>
    <name evidence="7" type="ORF">MJA45_23980</name>
</gene>
<dbReference type="PANTHER" id="PTHR43649:SF33">
    <property type="entry name" value="POLYGALACTURONAN_RHAMNOGALACTURONAN-BINDING PROTEIN YTCQ"/>
    <property type="match status" value="1"/>
</dbReference>
<protein>
    <submittedName>
        <fullName evidence="7">Extracellular solute-binding protein</fullName>
    </submittedName>
</protein>
<organism evidence="7 8">
    <name type="scientific">Paenibacillus aurantius</name>
    <dbReference type="NCBI Taxonomy" id="2918900"/>
    <lineage>
        <taxon>Bacteria</taxon>
        <taxon>Bacillati</taxon>
        <taxon>Bacillota</taxon>
        <taxon>Bacilli</taxon>
        <taxon>Bacillales</taxon>
        <taxon>Paenibacillaceae</taxon>
        <taxon>Paenibacillus</taxon>
    </lineage>
</organism>
<evidence type="ECO:0000313" key="7">
    <source>
        <dbReference type="EMBL" id="WNQ10646.1"/>
    </source>
</evidence>
<dbReference type="Gene3D" id="3.40.190.10">
    <property type="entry name" value="Periplasmic binding protein-like II"/>
    <property type="match status" value="2"/>
</dbReference>
<evidence type="ECO:0000256" key="4">
    <source>
        <dbReference type="ARBA" id="ARBA00023139"/>
    </source>
</evidence>
<keyword evidence="1" id="KW-1003">Cell membrane</keyword>
<evidence type="ECO:0000313" key="8">
    <source>
        <dbReference type="Proteomes" id="UP001305702"/>
    </source>
</evidence>
<evidence type="ECO:0000256" key="2">
    <source>
        <dbReference type="ARBA" id="ARBA00022729"/>
    </source>
</evidence>
<dbReference type="CDD" id="cd13580">
    <property type="entry name" value="PBP2_AlgQ_like_1"/>
    <property type="match status" value="1"/>
</dbReference>
<dbReference type="Proteomes" id="UP001305702">
    <property type="component" value="Chromosome"/>
</dbReference>
<evidence type="ECO:0000256" key="3">
    <source>
        <dbReference type="ARBA" id="ARBA00023136"/>
    </source>
</evidence>
<feature type="chain" id="PRO_5041684017" evidence="6">
    <location>
        <begin position="22"/>
        <end position="504"/>
    </location>
</feature>
<keyword evidence="5" id="KW-0449">Lipoprotein</keyword>
<name>A0AA96REQ5_9BACL</name>
<evidence type="ECO:0000256" key="6">
    <source>
        <dbReference type="SAM" id="SignalP"/>
    </source>
</evidence>
<keyword evidence="8" id="KW-1185">Reference proteome</keyword>
<dbReference type="InterPro" id="IPR050490">
    <property type="entry name" value="Bact_solute-bd_prot1"/>
</dbReference>
<dbReference type="PANTHER" id="PTHR43649">
    <property type="entry name" value="ARABINOSE-BINDING PROTEIN-RELATED"/>
    <property type="match status" value="1"/>
</dbReference>
<reference evidence="7 8" key="1">
    <citation type="submission" date="2022-02" db="EMBL/GenBank/DDBJ databases">
        <title>Paenibacillus sp. MBLB1776 Whole Genome Shotgun Sequencing.</title>
        <authorList>
            <person name="Hwang C.Y."/>
            <person name="Cho E.-S."/>
            <person name="Seo M.-J."/>
        </authorList>
    </citation>
    <scope>NUCLEOTIDE SEQUENCE [LARGE SCALE GENOMIC DNA]</scope>
    <source>
        <strain evidence="7 8">MBLB1776</strain>
    </source>
</reference>
<sequence>MRKPWLKALSLGLTVAVAAGAAAGCSTKEKESGADAGDGGGKGKRLKISMMYPLYNEPPQKNEVWKYIEDKFNIEFEPMAVPNNSYEDKLKVTLASGDMPDIILWTKYPDPEFNKYVQQGAFLQLDDLIKGSPNLMKTPQAVFDNIKIEGKLYGVPRTRALTRAAVMIRKDWLDNLGLPVPKTMDEVYQTAVKFTKDDPDKNGKADTFGIAFGENVSHMDPLFTAFDTGSGWRVMEDGTLMSDSITPGRKKALEWLRNLYQDGGLDKDFAVLKNSQVWEKLEGGKAGMLLGAQTSDYARYVENLAKVDPKANLIMIKPPAGPTGKFGFGETSGFFGEWVIPSKTDKDKAKRIMEFLEWQASDEAYQMKRFGLEGVHYTKGADGKPKVNVEKYKADGVDATIQHNPYDPYSYVVMTAPEAVQKAQKENLDLVKDLGVKNPALSFVAPTSIEKGADLGKLRDEEYVKIVMGKVPLDDFDRFAKEWLDKGGAQITKEVNEWYKSQKK</sequence>
<dbReference type="AlphaFoldDB" id="A0AA96REQ5"/>
<keyword evidence="4" id="KW-0564">Palmitate</keyword>
<evidence type="ECO:0000256" key="1">
    <source>
        <dbReference type="ARBA" id="ARBA00022475"/>
    </source>
</evidence>
<keyword evidence="2 6" id="KW-0732">Signal</keyword>
<evidence type="ECO:0000256" key="5">
    <source>
        <dbReference type="ARBA" id="ARBA00023288"/>
    </source>
</evidence>